<dbReference type="eggNOG" id="COG1511">
    <property type="taxonomic scope" value="Bacteria"/>
</dbReference>
<dbReference type="Proteomes" id="UP000010471">
    <property type="component" value="Chromosome"/>
</dbReference>
<evidence type="ECO:0000313" key="5">
    <source>
        <dbReference type="EMBL" id="AFZ20381.1"/>
    </source>
</evidence>
<feature type="domain" description="TerB-C" evidence="4">
    <location>
        <begin position="257"/>
        <end position="407"/>
    </location>
</feature>
<name>K9WKN6_9CYAN</name>
<keyword evidence="3" id="KW-0812">Transmembrane</keyword>
<evidence type="ECO:0000256" key="3">
    <source>
        <dbReference type="SAM" id="Phobius"/>
    </source>
</evidence>
<evidence type="ECO:0000259" key="4">
    <source>
        <dbReference type="Pfam" id="PF15615"/>
    </source>
</evidence>
<evidence type="ECO:0000256" key="1">
    <source>
        <dbReference type="SAM" id="Coils"/>
    </source>
</evidence>
<organism evidence="5 6">
    <name type="scientific">Allocoleopsis franciscana PCC 7113</name>
    <dbReference type="NCBI Taxonomy" id="1173027"/>
    <lineage>
        <taxon>Bacteria</taxon>
        <taxon>Bacillati</taxon>
        <taxon>Cyanobacteriota</taxon>
        <taxon>Cyanophyceae</taxon>
        <taxon>Coleofasciculales</taxon>
        <taxon>Coleofasciculaceae</taxon>
        <taxon>Allocoleopsis</taxon>
        <taxon>Allocoleopsis franciscana</taxon>
    </lineage>
</organism>
<dbReference type="RefSeq" id="WP_015184516.1">
    <property type="nucleotide sequence ID" value="NC_019738.1"/>
</dbReference>
<evidence type="ECO:0000256" key="2">
    <source>
        <dbReference type="SAM" id="MobiDB-lite"/>
    </source>
</evidence>
<feature type="transmembrane region" description="Helical" evidence="3">
    <location>
        <begin position="6"/>
        <end position="27"/>
    </location>
</feature>
<evidence type="ECO:0000313" key="6">
    <source>
        <dbReference type="Proteomes" id="UP000010471"/>
    </source>
</evidence>
<dbReference type="Pfam" id="PF15615">
    <property type="entry name" value="TerB_C"/>
    <property type="match status" value="1"/>
</dbReference>
<dbReference type="STRING" id="1173027.Mic7113_4708"/>
<dbReference type="Gene3D" id="1.10.287.1490">
    <property type="match status" value="1"/>
</dbReference>
<dbReference type="OrthoDB" id="460892at2"/>
<dbReference type="EMBL" id="CP003630">
    <property type="protein sequence ID" value="AFZ20381.1"/>
    <property type="molecule type" value="Genomic_DNA"/>
</dbReference>
<gene>
    <name evidence="5" type="ORF">Mic7113_4708</name>
</gene>
<keyword evidence="3" id="KW-0472">Membrane</keyword>
<feature type="transmembrane region" description="Helical" evidence="3">
    <location>
        <begin position="34"/>
        <end position="52"/>
    </location>
</feature>
<keyword evidence="1" id="KW-0175">Coiled coil</keyword>
<dbReference type="AlphaFoldDB" id="K9WKN6"/>
<reference evidence="5 6" key="1">
    <citation type="submission" date="2012-06" db="EMBL/GenBank/DDBJ databases">
        <title>Finished chromosome of genome of Microcoleus sp. PCC 7113.</title>
        <authorList>
            <consortium name="US DOE Joint Genome Institute"/>
            <person name="Gugger M."/>
            <person name="Coursin T."/>
            <person name="Rippka R."/>
            <person name="Tandeau De Marsac N."/>
            <person name="Huntemann M."/>
            <person name="Wei C.-L."/>
            <person name="Han J."/>
            <person name="Detter J.C."/>
            <person name="Han C."/>
            <person name="Tapia R."/>
            <person name="Chen A."/>
            <person name="Kyrpides N."/>
            <person name="Mavromatis K."/>
            <person name="Markowitz V."/>
            <person name="Szeto E."/>
            <person name="Ivanova N."/>
            <person name="Pagani I."/>
            <person name="Pati A."/>
            <person name="Goodwin L."/>
            <person name="Nordberg H.P."/>
            <person name="Cantor M.N."/>
            <person name="Hua S.X."/>
            <person name="Woyke T."/>
            <person name="Kerfeld C.A."/>
        </authorList>
    </citation>
    <scope>NUCLEOTIDE SEQUENCE [LARGE SCALE GENOMIC DNA]</scope>
    <source>
        <strain evidence="5 6">PCC 7113</strain>
    </source>
</reference>
<proteinExistence type="predicted"/>
<sequence length="457" mass="52797">MQSIRVVNRILIGSVAFSVSFLLGLLVNRDINKALLTGVITVPGTYAGAAIAEKRRIYQEKLLRGSLQNQIQELLEEENQLYQSLASATETRQEVEASINALQGERSQLLNRVSDLHIQRNELYRELSDFQKQKQQQETEFYHLQTQIQRLERQQVELEQSLSAKAFQLNQTESRANQLKKEIERLHKQISYKKQQKEQLHPDLITLENQKRNLEGEAYDLQTQIQVLQQRQEQLNQVLAPLQEQQQQVEVSLMAGKAKLDQLLSQISERRKQQKKLNQDLANLESRKQQLEAEFQHWQTQIQVLEPQRTARSPIYTLDSDSVISQILPEEWHEWLEFIQQLSNQEQRALKAILEQDRATLKRIADENSTMPEVLIDSINENALNIFGDTLFVSGSISLIPEIHEDYSLILKEPIILYFKDLLALQSAPFKISDAITENSDTSSSSREIIVPPQSKT</sequence>
<keyword evidence="3" id="KW-1133">Transmembrane helix</keyword>
<feature type="region of interest" description="Disordered" evidence="2">
    <location>
        <begin position="437"/>
        <end position="457"/>
    </location>
</feature>
<dbReference type="KEGG" id="mic:Mic7113_4708"/>
<dbReference type="Gene3D" id="6.10.250.3110">
    <property type="match status" value="1"/>
</dbReference>
<accession>K9WKN6</accession>
<dbReference type="HOGENOM" id="CLU_632678_0_0_3"/>
<feature type="coiled-coil region" evidence="1">
    <location>
        <begin position="64"/>
        <end position="301"/>
    </location>
</feature>
<keyword evidence="6" id="KW-1185">Reference proteome</keyword>
<feature type="compositionally biased region" description="Polar residues" evidence="2">
    <location>
        <begin position="437"/>
        <end position="447"/>
    </location>
</feature>
<dbReference type="InterPro" id="IPR028932">
    <property type="entry name" value="TerB-C"/>
</dbReference>
<protein>
    <recommendedName>
        <fullName evidence="4">TerB-C domain-containing protein</fullName>
    </recommendedName>
</protein>